<keyword evidence="1" id="KW-0732">Signal</keyword>
<proteinExistence type="predicted"/>
<sequence length="70" mass="7077">MTSLPFSFAASSRASSLALFFFLSPSAAQAPGRATIGPDGAIGPDMAEPGRRIQLPGPWGCHPIAHAGGV</sequence>
<feature type="signal peptide" evidence="1">
    <location>
        <begin position="1"/>
        <end position="30"/>
    </location>
</feature>
<protein>
    <submittedName>
        <fullName evidence="2">Uncharacterized protein</fullName>
    </submittedName>
</protein>
<accession>A0ABX6AD98</accession>
<dbReference type="EMBL" id="CP023700">
    <property type="protein sequence ID" value="QEU85455.1"/>
    <property type="molecule type" value="Genomic_DNA"/>
</dbReference>
<gene>
    <name evidence="2" type="ORF">CP969_12540</name>
</gene>
<organism evidence="2 3">
    <name type="scientific">Streptomyces viridosporus T7A</name>
    <dbReference type="NCBI Taxonomy" id="665577"/>
    <lineage>
        <taxon>Bacteria</taxon>
        <taxon>Bacillati</taxon>
        <taxon>Actinomycetota</taxon>
        <taxon>Actinomycetes</taxon>
        <taxon>Kitasatosporales</taxon>
        <taxon>Streptomycetaceae</taxon>
        <taxon>Streptomyces</taxon>
    </lineage>
</organism>
<keyword evidence="3" id="KW-1185">Reference proteome</keyword>
<feature type="chain" id="PRO_5045501517" evidence="1">
    <location>
        <begin position="31"/>
        <end position="70"/>
    </location>
</feature>
<dbReference type="Proteomes" id="UP000327143">
    <property type="component" value="Chromosome"/>
</dbReference>
<reference evidence="2 3" key="1">
    <citation type="submission" date="2017-09" db="EMBL/GenBank/DDBJ databases">
        <authorList>
            <person name="Lee N."/>
            <person name="Cho B.-K."/>
        </authorList>
    </citation>
    <scope>NUCLEOTIDE SEQUENCE [LARGE SCALE GENOMIC DNA]</scope>
    <source>
        <strain evidence="2 3">ATCC 39115</strain>
    </source>
</reference>
<evidence type="ECO:0000256" key="1">
    <source>
        <dbReference type="SAM" id="SignalP"/>
    </source>
</evidence>
<evidence type="ECO:0000313" key="3">
    <source>
        <dbReference type="Proteomes" id="UP000327143"/>
    </source>
</evidence>
<evidence type="ECO:0000313" key="2">
    <source>
        <dbReference type="EMBL" id="QEU85455.1"/>
    </source>
</evidence>
<name>A0ABX6AD98_STRVD</name>